<dbReference type="InterPro" id="IPR010910">
    <property type="entry name" value="Nitrate/nitrite_sensing_bac"/>
</dbReference>
<dbReference type="InterPro" id="IPR013587">
    <property type="entry name" value="Nitrate/nitrite_sensing"/>
</dbReference>
<dbReference type="InterPro" id="IPR050428">
    <property type="entry name" value="TCS_sensor_his_kinase"/>
</dbReference>
<keyword evidence="5" id="KW-0418">Kinase</keyword>
<keyword evidence="4" id="KW-0808">Transferase</keyword>
<keyword evidence="3" id="KW-0597">Phosphoprotein</keyword>
<organism evidence="9 10">
    <name type="scientific">Actinomadura vinacea</name>
    <dbReference type="NCBI Taxonomy" id="115336"/>
    <lineage>
        <taxon>Bacteria</taxon>
        <taxon>Bacillati</taxon>
        <taxon>Actinomycetota</taxon>
        <taxon>Actinomycetes</taxon>
        <taxon>Streptosporangiales</taxon>
        <taxon>Thermomonosporaceae</taxon>
        <taxon>Actinomadura</taxon>
    </lineage>
</organism>
<comment type="caution">
    <text evidence="9">The sequence shown here is derived from an EMBL/GenBank/DDBJ whole genome shotgun (WGS) entry which is preliminary data.</text>
</comment>
<evidence type="ECO:0000256" key="6">
    <source>
        <dbReference type="SAM" id="MobiDB-lite"/>
    </source>
</evidence>
<proteinExistence type="predicted"/>
<name>A0ABP5VY48_9ACTN</name>
<protein>
    <recommendedName>
        <fullName evidence="2">histidine kinase</fullName>
        <ecNumber evidence="2">2.7.13.3</ecNumber>
    </recommendedName>
</protein>
<feature type="compositionally biased region" description="Gly residues" evidence="6">
    <location>
        <begin position="817"/>
        <end position="826"/>
    </location>
</feature>
<dbReference type="Pfam" id="PF08376">
    <property type="entry name" value="NIT"/>
    <property type="match status" value="1"/>
</dbReference>
<feature type="region of interest" description="Disordered" evidence="6">
    <location>
        <begin position="1"/>
        <end position="23"/>
    </location>
</feature>
<feature type="region of interest" description="Disordered" evidence="6">
    <location>
        <begin position="648"/>
        <end position="826"/>
    </location>
</feature>
<dbReference type="InterPro" id="IPR036890">
    <property type="entry name" value="HATPase_C_sf"/>
</dbReference>
<evidence type="ECO:0000313" key="9">
    <source>
        <dbReference type="EMBL" id="GAA2413233.1"/>
    </source>
</evidence>
<evidence type="ECO:0000256" key="3">
    <source>
        <dbReference type="ARBA" id="ARBA00022553"/>
    </source>
</evidence>
<keyword evidence="10" id="KW-1185">Reference proteome</keyword>
<comment type="catalytic activity">
    <reaction evidence="1">
        <text>ATP + protein L-histidine = ADP + protein N-phospho-L-histidine.</text>
        <dbReference type="EC" id="2.7.13.3"/>
    </reaction>
</comment>
<sequence>MAGRLRSALPRRDGSRPRKGASRTRSVRSRIVFLMVPLVTALVVVWGVAATGTLRENLRQTRAQTFTQKVLNPTDEVIAALQDERRMSLSFLGDDATIGRAGFDAQRAVTDRARAQFRRSAADGDTRGATRPATRQRMTRLVGALGGLEALRAAVDGRSLDRARALVRYTEYIDLAAEIYDEVYALDPELVRANRILRTLERARESLSREDALVTGVLAAGRLDQAEHLQLVQLVGAHRFMYADAARGLTAADQARFDRIVGSPEARRFQDMENRLMAGGASEGRPVVDAGAWRTSTETVDAQLAGLSSDIRSGNTRGARDEAGAVLLRLGLMGGLGLVAVLAAILIAARAGRRLIAESRGMAAAVTAFAQDRLPLIGERARRGEDVQAADDLGAARFRVTEIAQIDRAFAEARRAVVAAAGREAAAHRRLNEVFVTLARRNQSLLQRLLRMLESMQRRTEDPDELERLFELDSLATRMRRHAEGLVILSGRPSGRSWRNPVRLVDVARAAVAEVEDYSRVEVVPMGRIALRGPAVADTIHLMAELIENAAAFSPPKTPIRVSGQEVAHGFALEVEDRGLGIAHDDMDAYNRLLETDPELDLDDSARLGMFVVARLAARHGIKVTLRKSPYGGVIAIALIPHELVVQPEEAHGGSDERRERRAQRERREAGEERELIGSSPVSAIRESVEAVAGQGSGFGSGSRSGKGGSGEADRADPPAESPAEAPAEAPAEPPVESPTLATGAFPLPVRRRQTHLAPQLKGSSAAKRDEPSGGEPGRPRSPESARDLMSTMQRGWRRGRADASGAEDGADRSDGSGAGDSGGGE</sequence>
<evidence type="ECO:0000256" key="5">
    <source>
        <dbReference type="ARBA" id="ARBA00022777"/>
    </source>
</evidence>
<dbReference type="EMBL" id="BAAARW010000011">
    <property type="protein sequence ID" value="GAA2413233.1"/>
    <property type="molecule type" value="Genomic_DNA"/>
</dbReference>
<gene>
    <name evidence="9" type="ORF">GCM10010191_23690</name>
</gene>
<feature type="compositionally biased region" description="Gly residues" evidence="6">
    <location>
        <begin position="695"/>
        <end position="711"/>
    </location>
</feature>
<keyword evidence="7" id="KW-0472">Membrane</keyword>
<accession>A0ABP5VY48</accession>
<keyword evidence="7" id="KW-1133">Transmembrane helix</keyword>
<dbReference type="InterPro" id="IPR003594">
    <property type="entry name" value="HATPase_dom"/>
</dbReference>
<feature type="transmembrane region" description="Helical" evidence="7">
    <location>
        <begin position="326"/>
        <end position="349"/>
    </location>
</feature>
<feature type="compositionally biased region" description="Basic and acidic residues" evidence="6">
    <location>
        <begin position="666"/>
        <end position="676"/>
    </location>
</feature>
<keyword evidence="7" id="KW-0812">Transmembrane</keyword>
<dbReference type="SMART" id="SM00387">
    <property type="entry name" value="HATPase_c"/>
    <property type="match status" value="1"/>
</dbReference>
<evidence type="ECO:0000256" key="1">
    <source>
        <dbReference type="ARBA" id="ARBA00000085"/>
    </source>
</evidence>
<evidence type="ECO:0000256" key="7">
    <source>
        <dbReference type="SAM" id="Phobius"/>
    </source>
</evidence>
<dbReference type="Gene3D" id="3.30.565.10">
    <property type="entry name" value="Histidine kinase-like ATPase, C-terminal domain"/>
    <property type="match status" value="1"/>
</dbReference>
<dbReference type="PANTHER" id="PTHR45436:SF5">
    <property type="entry name" value="SENSOR HISTIDINE KINASE TRCS"/>
    <property type="match status" value="1"/>
</dbReference>
<evidence type="ECO:0000313" key="10">
    <source>
        <dbReference type="Proteomes" id="UP001501231"/>
    </source>
</evidence>
<feature type="compositionally biased region" description="Low complexity" evidence="6">
    <location>
        <begin position="722"/>
        <end position="731"/>
    </location>
</feature>
<feature type="domain" description="NIT" evidence="8">
    <location>
        <begin position="72"/>
        <end position="322"/>
    </location>
</feature>
<dbReference type="Proteomes" id="UP001501231">
    <property type="component" value="Unassembled WGS sequence"/>
</dbReference>
<evidence type="ECO:0000256" key="2">
    <source>
        <dbReference type="ARBA" id="ARBA00012438"/>
    </source>
</evidence>
<dbReference type="PROSITE" id="PS50906">
    <property type="entry name" value="NIT"/>
    <property type="match status" value="1"/>
</dbReference>
<dbReference type="Pfam" id="PF02518">
    <property type="entry name" value="HATPase_c"/>
    <property type="match status" value="1"/>
</dbReference>
<evidence type="ECO:0000256" key="4">
    <source>
        <dbReference type="ARBA" id="ARBA00022679"/>
    </source>
</evidence>
<dbReference type="RefSeq" id="WP_344588823.1">
    <property type="nucleotide sequence ID" value="NZ_BAAARW010000011.1"/>
</dbReference>
<evidence type="ECO:0000259" key="8">
    <source>
        <dbReference type="PROSITE" id="PS50906"/>
    </source>
</evidence>
<dbReference type="SUPFAM" id="SSF55874">
    <property type="entry name" value="ATPase domain of HSP90 chaperone/DNA topoisomerase II/histidine kinase"/>
    <property type="match status" value="1"/>
</dbReference>
<dbReference type="EC" id="2.7.13.3" evidence="2"/>
<feature type="compositionally biased region" description="Basic and acidic residues" evidence="6">
    <location>
        <begin position="767"/>
        <end position="787"/>
    </location>
</feature>
<dbReference type="PANTHER" id="PTHR45436">
    <property type="entry name" value="SENSOR HISTIDINE KINASE YKOH"/>
    <property type="match status" value="1"/>
</dbReference>
<reference evidence="10" key="1">
    <citation type="journal article" date="2019" name="Int. J. Syst. Evol. Microbiol.">
        <title>The Global Catalogue of Microorganisms (GCM) 10K type strain sequencing project: providing services to taxonomists for standard genome sequencing and annotation.</title>
        <authorList>
            <consortium name="The Broad Institute Genomics Platform"/>
            <consortium name="The Broad Institute Genome Sequencing Center for Infectious Disease"/>
            <person name="Wu L."/>
            <person name="Ma J."/>
        </authorList>
    </citation>
    <scope>NUCLEOTIDE SEQUENCE [LARGE SCALE GENOMIC DNA]</scope>
    <source>
        <strain evidence="10">JCM 3325</strain>
    </source>
</reference>
<feature type="compositionally biased region" description="Basic and acidic residues" evidence="6">
    <location>
        <begin position="649"/>
        <end position="660"/>
    </location>
</feature>